<dbReference type="RefSeq" id="WP_103263784.1">
    <property type="nucleotide sequence ID" value="NZ_CABMLE010000001.1"/>
</dbReference>
<dbReference type="Gene3D" id="3.40.50.720">
    <property type="entry name" value="NAD(P)-binding Rossmann-like Domain"/>
    <property type="match status" value="1"/>
</dbReference>
<dbReference type="InterPro" id="IPR051450">
    <property type="entry name" value="Gfo/Idh/MocA_Oxidoreductases"/>
</dbReference>
<feature type="domain" description="Gfo/Idh/MocA-like oxidoreductase N-terminal" evidence="1">
    <location>
        <begin position="3"/>
        <end position="120"/>
    </location>
</feature>
<organism evidence="3 4">
    <name type="scientific">Enteroscipio rubneri</name>
    <dbReference type="NCBI Taxonomy" id="2070686"/>
    <lineage>
        <taxon>Bacteria</taxon>
        <taxon>Bacillati</taxon>
        <taxon>Actinomycetota</taxon>
        <taxon>Coriobacteriia</taxon>
        <taxon>Eggerthellales</taxon>
        <taxon>Eggerthellaceae</taxon>
        <taxon>Enteroscipio</taxon>
    </lineage>
</organism>
<dbReference type="GO" id="GO:0000166">
    <property type="term" value="F:nucleotide binding"/>
    <property type="evidence" value="ECO:0007669"/>
    <property type="project" value="InterPro"/>
</dbReference>
<evidence type="ECO:0000313" key="4">
    <source>
        <dbReference type="Proteomes" id="UP000236197"/>
    </source>
</evidence>
<evidence type="ECO:0000313" key="3">
    <source>
        <dbReference type="EMBL" id="PNV68455.1"/>
    </source>
</evidence>
<evidence type="ECO:0008006" key="5">
    <source>
        <dbReference type="Google" id="ProtNLM"/>
    </source>
</evidence>
<dbReference type="PANTHER" id="PTHR43377">
    <property type="entry name" value="BILIVERDIN REDUCTASE A"/>
    <property type="match status" value="1"/>
</dbReference>
<accession>A0A2K2UDP3</accession>
<evidence type="ECO:0000259" key="1">
    <source>
        <dbReference type="Pfam" id="PF01408"/>
    </source>
</evidence>
<dbReference type="Proteomes" id="UP000236197">
    <property type="component" value="Unassembled WGS sequence"/>
</dbReference>
<sequence length="347" mass="38330">MSIRFAVFGLNQGSKIARDAVANPELDLVAVAGFGQQAEDVAAELDVPLFEDYNVLLKEVPLDAVAIALPNGLHVQSTRACLDAGIRNILLEKPIANTVEDAEKIIAMCEEEGATLLIGHHRRSSTKYLFLREFIESGRLGDLVGVQGTYAIAKPHAYYDVEWHTKKGGGPLLINAIHDVDDLNYTTGLTVKRVYAASRNSIRGNEIEDSVSVLYEFAEGPTATYFISDGTPGPWNYDLSACENHFFKWSPGENSLHFFGTKGSLGFPNMDFYSYEEGHFGWGEPLVKEHFELEKNDPMTAELEHFVDLCTGREKTPRCTGEDGLATLKVINAILESAERKQIVDID</sequence>
<proteinExistence type="predicted"/>
<dbReference type="Pfam" id="PF01408">
    <property type="entry name" value="GFO_IDH_MocA"/>
    <property type="match status" value="1"/>
</dbReference>
<evidence type="ECO:0000259" key="2">
    <source>
        <dbReference type="Pfam" id="PF22725"/>
    </source>
</evidence>
<dbReference type="SUPFAM" id="SSF51735">
    <property type="entry name" value="NAD(P)-binding Rossmann-fold domains"/>
    <property type="match status" value="1"/>
</dbReference>
<protein>
    <recommendedName>
        <fullName evidence="5">Gfo/Idh/MocA family oxidoreductase</fullName>
    </recommendedName>
</protein>
<dbReference type="InterPro" id="IPR055170">
    <property type="entry name" value="GFO_IDH_MocA-like_dom"/>
</dbReference>
<dbReference type="Pfam" id="PF22725">
    <property type="entry name" value="GFO_IDH_MocA_C3"/>
    <property type="match status" value="1"/>
</dbReference>
<dbReference type="Gene3D" id="3.30.360.10">
    <property type="entry name" value="Dihydrodipicolinate Reductase, domain 2"/>
    <property type="match status" value="1"/>
</dbReference>
<comment type="caution">
    <text evidence="3">The sequence shown here is derived from an EMBL/GenBank/DDBJ whole genome shotgun (WGS) entry which is preliminary data.</text>
</comment>
<keyword evidence="4" id="KW-1185">Reference proteome</keyword>
<dbReference type="PANTHER" id="PTHR43377:SF1">
    <property type="entry name" value="BILIVERDIN REDUCTASE A"/>
    <property type="match status" value="1"/>
</dbReference>
<dbReference type="InterPro" id="IPR000683">
    <property type="entry name" value="Gfo/Idh/MocA-like_OxRdtase_N"/>
</dbReference>
<name>A0A2K2UDP3_9ACTN</name>
<dbReference type="SUPFAM" id="SSF55347">
    <property type="entry name" value="Glyceraldehyde-3-phosphate dehydrogenase-like, C-terminal domain"/>
    <property type="match status" value="1"/>
</dbReference>
<feature type="domain" description="GFO/IDH/MocA-like oxidoreductase" evidence="2">
    <location>
        <begin position="129"/>
        <end position="265"/>
    </location>
</feature>
<dbReference type="OrthoDB" id="256869at2"/>
<dbReference type="EMBL" id="PPEK01000001">
    <property type="protein sequence ID" value="PNV68455.1"/>
    <property type="molecule type" value="Genomic_DNA"/>
</dbReference>
<dbReference type="InterPro" id="IPR036291">
    <property type="entry name" value="NAD(P)-bd_dom_sf"/>
</dbReference>
<dbReference type="AlphaFoldDB" id="A0A2K2UDP3"/>
<gene>
    <name evidence="3" type="ORF">C2L71_00215</name>
</gene>
<reference evidence="4" key="1">
    <citation type="submission" date="2018-01" db="EMBL/GenBank/DDBJ databases">
        <title>Rubneribacter badeniensis gen. nov., sp. nov., and Colonibacter rubneri, gen. nov., sp. nov., WGS of new members of the Eggerthellaceae.</title>
        <authorList>
            <person name="Danylec N."/>
            <person name="Stoll D.A."/>
            <person name="Doetsch A."/>
            <person name="Kulling S.E."/>
            <person name="Huch M."/>
        </authorList>
    </citation>
    <scope>NUCLEOTIDE SEQUENCE [LARGE SCALE GENOMIC DNA]</scope>
    <source>
        <strain evidence="4">ResAG-96</strain>
    </source>
</reference>